<dbReference type="EMBL" id="JBGORX010000004">
    <property type="protein sequence ID" value="MFJ1269088.1"/>
    <property type="molecule type" value="Genomic_DNA"/>
</dbReference>
<evidence type="ECO:0000313" key="1">
    <source>
        <dbReference type="EMBL" id="MFJ1269088.1"/>
    </source>
</evidence>
<evidence type="ECO:0000313" key="2">
    <source>
        <dbReference type="Proteomes" id="UP001615550"/>
    </source>
</evidence>
<keyword evidence="2" id="KW-1185">Reference proteome</keyword>
<name>A0ABW8D8Q6_9GAMM</name>
<evidence type="ECO:0008006" key="3">
    <source>
        <dbReference type="Google" id="ProtNLM"/>
    </source>
</evidence>
<accession>A0ABW8D8Q6</accession>
<organism evidence="1 2">
    <name type="scientific">Legionella lytica</name>
    <dbReference type="NCBI Taxonomy" id="96232"/>
    <lineage>
        <taxon>Bacteria</taxon>
        <taxon>Pseudomonadati</taxon>
        <taxon>Pseudomonadota</taxon>
        <taxon>Gammaproteobacteria</taxon>
        <taxon>Legionellales</taxon>
        <taxon>Legionellaceae</taxon>
        <taxon>Legionella</taxon>
    </lineage>
</organism>
<sequence length="871" mass="99243">MTELYRMGNFFNCVDEQSRKNGSLHHGIAFTRDLVPDLDLDLPLTHFVTRNGTLRHQATPEIELTPNLSLVHFVRFRIENEPSFALRDLAIELYSNSTTDLAPTKNPIIRVSLRTTMKGERKRNFMLWCMSLLAENNISEEEYSFNGGGLFCVGGAQEEAIVLQTINAFNVFIQVLKNKIPQATKLHKDLKHIAMFMENPNQHFTHTVLEERTFSIGTPNDQINRIFQLVRAYRESPMVTLNVSEPGRLLPPSKSQPHFMVERENTQFYLVHHKTSKVVRLLDSFGKRPFEVYDASVRQNYELLKDDEYVLETTHRSNCNNNCNPNSTPKCQCNCDYEGNPLPKYPFFKRMDDGHLKLIGIIPPLAIIPIKEFDWLISHTPIHPDQLDLKQQDTLLGHIIHNNLADCLGTVLAHGFSRSAAYSPYRLETLYEAIYNKIEWMTSEHLEQCTALNKMWSYFRPPLKESLSNRDTGVTSISLVATHQQISSTFITRSTDRPPIELETIFKSAALLSKDENSLFSSLVEASFDSLITEQDKLEFSAAVAAKKESLSHSEAGELWCTLIEKRFKCTLSPEKKAKFLALMSATEQQRFYQLIHGSSTSDEFWNLIKTSQVRFSFDKDISGSNKFVELVYKKSFALVGNQRITVNELIAGTVHELLVLPGKQPIIIWHYVLAAKTNSSIDPQNTTPQGLLQFLMFRGALSLGLKYKVVVIGFTLNMNSYAFVSELNQFFPKNRSEHIDNFVLKVIRGLYGNDVIIHQNGMAYYIQENTQAKNTAPDKSNSKEKSPTPSKTLAYHLFNKFKGMEPDAEPQANYRAVPTVFSGSDEQNRAKLTRLLPMNDSQQHLHGFFKILEPIVAPSIKPNNRSLSKL</sequence>
<proteinExistence type="predicted"/>
<gene>
    <name evidence="1" type="ORF">ACD661_11005</name>
</gene>
<dbReference type="RefSeq" id="WP_400187914.1">
    <property type="nucleotide sequence ID" value="NZ_JBGORX010000004.1"/>
</dbReference>
<comment type="caution">
    <text evidence="1">The sequence shown here is derived from an EMBL/GenBank/DDBJ whole genome shotgun (WGS) entry which is preliminary data.</text>
</comment>
<dbReference type="Proteomes" id="UP001615550">
    <property type="component" value="Unassembled WGS sequence"/>
</dbReference>
<reference evidence="1 2" key="1">
    <citation type="submission" date="2024-08" db="EMBL/GenBank/DDBJ databases">
        <title>Draft Genome Sequence of Legionella lytica strain DSB2004, Isolated From a Fire Sprinkler System.</title>
        <authorList>
            <person name="Everhart A.D."/>
            <person name="Kidane D.T."/>
            <person name="Farone A.L."/>
            <person name="Farone M.B."/>
        </authorList>
    </citation>
    <scope>NUCLEOTIDE SEQUENCE [LARGE SCALE GENOMIC DNA]</scope>
    <source>
        <strain evidence="1 2">DSB2004</strain>
    </source>
</reference>
<protein>
    <recommendedName>
        <fullName evidence="3">Dot/Icm T4SS effector</fullName>
    </recommendedName>
</protein>